<dbReference type="Proteomes" id="UP000185746">
    <property type="component" value="Chromosome"/>
</dbReference>
<organism evidence="2 3">
    <name type="scientific">Sporosarcina ureilytica</name>
    <dbReference type="NCBI Taxonomy" id="298596"/>
    <lineage>
        <taxon>Bacteria</taxon>
        <taxon>Bacillati</taxon>
        <taxon>Bacillota</taxon>
        <taxon>Bacilli</taxon>
        <taxon>Bacillales</taxon>
        <taxon>Caryophanaceae</taxon>
        <taxon>Sporosarcina</taxon>
    </lineage>
</organism>
<feature type="transmembrane region" description="Helical" evidence="1">
    <location>
        <begin position="33"/>
        <end position="51"/>
    </location>
</feature>
<evidence type="ECO:0000313" key="2">
    <source>
        <dbReference type="EMBL" id="AOV07703.1"/>
    </source>
</evidence>
<keyword evidence="1" id="KW-1133">Transmembrane helix</keyword>
<keyword evidence="1" id="KW-0472">Membrane</keyword>
<dbReference type="Pfam" id="PF10112">
    <property type="entry name" value="Halogen_Hydrol"/>
    <property type="match status" value="1"/>
</dbReference>
<evidence type="ECO:0000256" key="1">
    <source>
        <dbReference type="SAM" id="Phobius"/>
    </source>
</evidence>
<protein>
    <submittedName>
        <fullName evidence="2">5-bromo-4-chloroindolyl phosphate hydrolysis protein</fullName>
    </submittedName>
</protein>
<dbReference type="RefSeq" id="WP_075527841.1">
    <property type="nucleotide sequence ID" value="NZ_CP017560.1"/>
</dbReference>
<dbReference type="AlphaFoldDB" id="A0A1D8JG83"/>
<keyword evidence="1" id="KW-0812">Transmembrane</keyword>
<name>A0A1D8JG83_9BACL</name>
<accession>A0A1D8JG83</accession>
<dbReference type="InterPro" id="IPR018770">
    <property type="entry name" value="ChloroindolylP_hydrolase"/>
</dbReference>
<sequence>MTEIKHFFMRHFIAVPISFGSWIYLLFGTSLNFFAATGLLIVIYFASSFTIKQIQIQSTTKKLGMKRSEYNYIKGQLHEARRKLKRLNSYYGKVRSVQAFRQLHEMNLLSRKIINIVKTNPQKFYQVENFFYAHLDSAVELTSKYAILVNQPLKDKDIQVALQDTRETLNDVSEQLERDLRNAISSDIETLKMEIDFVDVTMNKNKPLLEMKGETEHDRK</sequence>
<feature type="transmembrane region" description="Helical" evidence="1">
    <location>
        <begin position="7"/>
        <end position="27"/>
    </location>
</feature>
<dbReference type="KEGG" id="surl:BI350_09270"/>
<evidence type="ECO:0000313" key="3">
    <source>
        <dbReference type="Proteomes" id="UP000185746"/>
    </source>
</evidence>
<reference evidence="2 3" key="1">
    <citation type="submission" date="2016-09" db="EMBL/GenBank/DDBJ databases">
        <title>Complete genome sequence of the Lysinibacillus sphaericus LMG 22257, a specie of Bacillus with ureolytic activity that can effectively biodeposit calcium carbonate.</title>
        <authorList>
            <person name="Yan W."/>
        </authorList>
    </citation>
    <scope>NUCLEOTIDE SEQUENCE [LARGE SCALE GENOMIC DNA]</scope>
    <source>
        <strain evidence="2 3">LMG 22257</strain>
    </source>
</reference>
<proteinExistence type="predicted"/>
<dbReference type="EMBL" id="CP017560">
    <property type="protein sequence ID" value="AOV07703.1"/>
    <property type="molecule type" value="Genomic_DNA"/>
</dbReference>
<gene>
    <name evidence="2" type="ORF">BI350_09270</name>
</gene>
<keyword evidence="3" id="KW-1185">Reference proteome</keyword>